<evidence type="ECO:0000256" key="1">
    <source>
        <dbReference type="ARBA" id="ARBA00004613"/>
    </source>
</evidence>
<dbReference type="GO" id="GO:0005576">
    <property type="term" value="C:extracellular region"/>
    <property type="evidence" value="ECO:0007669"/>
    <property type="project" value="UniProtKB-SubCell"/>
</dbReference>
<proteinExistence type="predicted"/>
<comment type="caution">
    <text evidence="3">The sequence shown here is derived from an EMBL/GenBank/DDBJ whole genome shotgun (WGS) entry which is preliminary data.</text>
</comment>
<protein>
    <submittedName>
        <fullName evidence="3">Calcium-binding protein</fullName>
    </submittedName>
</protein>
<keyword evidence="2" id="KW-0964">Secreted</keyword>
<dbReference type="Pfam" id="PF00353">
    <property type="entry name" value="HemolysinCabind"/>
    <property type="match status" value="13"/>
</dbReference>
<dbReference type="InterPro" id="IPR011049">
    <property type="entry name" value="Serralysin-like_metalloprot_C"/>
</dbReference>
<dbReference type="Gene3D" id="2.150.10.10">
    <property type="entry name" value="Serralysin-like metalloprotease, C-terminal"/>
    <property type="match status" value="8"/>
</dbReference>
<organism evidence="3 4">
    <name type="scientific">Paracoccus caeni</name>
    <dbReference type="NCBI Taxonomy" id="657651"/>
    <lineage>
        <taxon>Bacteria</taxon>
        <taxon>Pseudomonadati</taxon>
        <taxon>Pseudomonadota</taxon>
        <taxon>Alphaproteobacteria</taxon>
        <taxon>Rhodobacterales</taxon>
        <taxon>Paracoccaceae</taxon>
        <taxon>Paracoccus</taxon>
    </lineage>
</organism>
<dbReference type="PROSITE" id="PS00330">
    <property type="entry name" value="HEMOLYSIN_CALCIUM"/>
    <property type="match status" value="9"/>
</dbReference>
<evidence type="ECO:0000313" key="3">
    <source>
        <dbReference type="EMBL" id="MBK4214861.1"/>
    </source>
</evidence>
<dbReference type="AlphaFoldDB" id="A0A934VTL7"/>
<dbReference type="SUPFAM" id="SSF51120">
    <property type="entry name" value="beta-Roll"/>
    <property type="match status" value="9"/>
</dbReference>
<dbReference type="InterPro" id="IPR001343">
    <property type="entry name" value="Hemolysn_Ca-bd"/>
</dbReference>
<name>A0A934VTL7_9RHOB</name>
<accession>A0A934VTL7</accession>
<dbReference type="GO" id="GO:0005509">
    <property type="term" value="F:calcium ion binding"/>
    <property type="evidence" value="ECO:0007669"/>
    <property type="project" value="InterPro"/>
</dbReference>
<dbReference type="InterPro" id="IPR018511">
    <property type="entry name" value="Hemolysin-typ_Ca-bd_CS"/>
</dbReference>
<keyword evidence="4" id="KW-1185">Reference proteome</keyword>
<dbReference type="EMBL" id="JAEPRQ010000001">
    <property type="protein sequence ID" value="MBK4214861.1"/>
    <property type="molecule type" value="Genomic_DNA"/>
</dbReference>
<gene>
    <name evidence="3" type="ORF">JJJ17_02865</name>
</gene>
<evidence type="ECO:0000313" key="4">
    <source>
        <dbReference type="Proteomes" id="UP000640485"/>
    </source>
</evidence>
<dbReference type="InterPro" id="IPR050557">
    <property type="entry name" value="RTX_toxin/Mannuronan_C5-epim"/>
</dbReference>
<evidence type="ECO:0000256" key="2">
    <source>
        <dbReference type="ARBA" id="ARBA00022525"/>
    </source>
</evidence>
<dbReference type="PANTHER" id="PTHR38340">
    <property type="entry name" value="S-LAYER PROTEIN"/>
    <property type="match status" value="1"/>
</dbReference>
<dbReference type="PRINTS" id="PR00313">
    <property type="entry name" value="CABNDNGRPT"/>
</dbReference>
<sequence>MAVINGTEGNDTLISGAGNDQINGLGGDDVIRIGGSSFGIDTFNGGDGYDVIAFSTHITQSSLLLTTQYVFGIEALDMNYYDILGTGAGDTIDLSGINTILDYGDIDLGDGADLFRGYQGNDAAAGGSGNDTMYGGGGNDTLTGGTGNDFLYGGTGNDVFRIGGAGFGYDIFDGGDGEDTISLTSHITVSSFLLTTTNVIDTEIFDMNYYDILGTGGADTVDLSGMGSIIDYGDIDLSDGDDLFIGHRGNDEVFGGAGDDTLRGNAGNDTLTGGTGDDLFVGGTGDDFFRIGGSGFGHDTFDGGDGTDIISLTSHITVSSFLLTTSNVINTEIFDMNYYDITGTGDGDTVNLSGIGSIIDYGDIDLGDGRDLFVGYRGNDVVFGGAGNDTLRGNAGNDTFTGGTGNDLLAGGNGNDVFRIGGSGFGQDTFDGGAGEDVISLTSHITLSKFLLTTANVINTETFDMNYYDINGTGSKDVINLSGMQNIVDYGDIDLGDGNDLFIGYRGNDDVFGGAGNDTLRGGAGNDRLNGGDGADTADYSQASGGVTVDLSKTVAQSIGGSQGSDTLISIENVNGSAHNDRLSGDARANTLIGNGGNDTLRGGGGNDLLNGGNGFDFASFTDSNAGVRVSLAVTGAQFISSNLGSDRLVSIEGLIGSSRADRLEGNAGANELSGGAGNDTLVGGEGNDVLNGGTGADTALYLGSKAATVSLATTAAQNTGYGSDRLIGIENISSGSGNDRLTGSAGNNTLVSNAGNDTLLGGAGNDTLDGGAGNDQLDGGAGRDMLVFSGAAAVTVSLANTGVQATGYGNDRILNMEGVTGGSGNDRLTGNGIANELIGNAGNDRLIGAGGNDTLNGGAGNDTLDGGNGVDRVIFDTNANIRVDLSKTGAQNTGQGNDVLIGIEQVVTGNGKDFLVGNGSANLLMGGGGADTLSGGAGNDRLVGGTGNDRLRGGTGNDDLLGGEGNDVFIFAAREGRDTIEDFQNNADKIQVLGNVDYSDLTITSSGNDTHVSFGGTTIVIENVAYFYIDQSDFIFS</sequence>
<dbReference type="PANTHER" id="PTHR38340:SF1">
    <property type="entry name" value="S-LAYER PROTEIN"/>
    <property type="match status" value="1"/>
</dbReference>
<reference evidence="3" key="1">
    <citation type="submission" date="2021-01" db="EMBL/GenBank/DDBJ databases">
        <title>Paracoccus amoyensis sp. nov., isolated from the surface seawater along the coast of Xiamen Island, China.</title>
        <authorList>
            <person name="Lyu L."/>
        </authorList>
    </citation>
    <scope>NUCLEOTIDE SEQUENCE</scope>
    <source>
        <strain evidence="3">MJ17</strain>
    </source>
</reference>
<dbReference type="Proteomes" id="UP000640485">
    <property type="component" value="Unassembled WGS sequence"/>
</dbReference>
<comment type="subcellular location">
    <subcellularLocation>
        <location evidence="1">Secreted</location>
    </subcellularLocation>
</comment>
<dbReference type="RefSeq" id="WP_200683634.1">
    <property type="nucleotide sequence ID" value="NZ_JAEPRQ010000001.1"/>
</dbReference>